<sequence length="126" mass="14083">MTRIPDQEISSSHSLDKVNEEDAILHCQLNISRTNVKVLSESIIKLSQEVEHALLRKKSSSQLKVDVGTDKERIQSPIEDAMAICTELSTSPEYFEDVSAALKQRQSSLQETVKALTKEIADLKDT</sequence>
<dbReference type="AlphaFoldDB" id="A0A7M7RFZ8"/>
<keyword evidence="3" id="KW-1185">Reference proteome</keyword>
<protein>
    <submittedName>
        <fullName evidence="2">Uncharacterized protein</fullName>
    </submittedName>
</protein>
<reference evidence="2" key="2">
    <citation type="submission" date="2021-01" db="UniProtKB">
        <authorList>
            <consortium name="EnsemblMetazoa"/>
        </authorList>
    </citation>
    <scope>IDENTIFICATION</scope>
</reference>
<name>A0A7M7RFZ8_STRPU</name>
<dbReference type="RefSeq" id="XP_800503.1">
    <property type="nucleotide sequence ID" value="XM_795410.5"/>
</dbReference>
<dbReference type="Proteomes" id="UP000007110">
    <property type="component" value="Unassembled WGS sequence"/>
</dbReference>
<evidence type="ECO:0000256" key="1">
    <source>
        <dbReference type="SAM" id="Coils"/>
    </source>
</evidence>
<dbReference type="EnsemblMetazoa" id="XM_795410">
    <property type="protein sequence ID" value="XP_800503"/>
    <property type="gene ID" value="LOC588384"/>
</dbReference>
<dbReference type="OrthoDB" id="10341098at2759"/>
<dbReference type="KEGG" id="spu:588384"/>
<evidence type="ECO:0000313" key="2">
    <source>
        <dbReference type="EnsemblMetazoa" id="XP_800503"/>
    </source>
</evidence>
<proteinExistence type="predicted"/>
<feature type="coiled-coil region" evidence="1">
    <location>
        <begin position="99"/>
        <end position="126"/>
    </location>
</feature>
<dbReference type="OMA" id="CHIGEEN"/>
<accession>A0A7M7RFZ8</accession>
<dbReference type="GeneID" id="588384"/>
<organism evidence="2 3">
    <name type="scientific">Strongylocentrotus purpuratus</name>
    <name type="common">Purple sea urchin</name>
    <dbReference type="NCBI Taxonomy" id="7668"/>
    <lineage>
        <taxon>Eukaryota</taxon>
        <taxon>Metazoa</taxon>
        <taxon>Echinodermata</taxon>
        <taxon>Eleutherozoa</taxon>
        <taxon>Echinozoa</taxon>
        <taxon>Echinoidea</taxon>
        <taxon>Euechinoidea</taxon>
        <taxon>Echinacea</taxon>
        <taxon>Camarodonta</taxon>
        <taxon>Echinidea</taxon>
        <taxon>Strongylocentrotidae</taxon>
        <taxon>Strongylocentrotus</taxon>
    </lineage>
</organism>
<reference evidence="3" key="1">
    <citation type="submission" date="2015-02" db="EMBL/GenBank/DDBJ databases">
        <title>Genome sequencing for Strongylocentrotus purpuratus.</title>
        <authorList>
            <person name="Murali S."/>
            <person name="Liu Y."/>
            <person name="Vee V."/>
            <person name="English A."/>
            <person name="Wang M."/>
            <person name="Skinner E."/>
            <person name="Han Y."/>
            <person name="Muzny D.M."/>
            <person name="Worley K.C."/>
            <person name="Gibbs R.A."/>
        </authorList>
    </citation>
    <scope>NUCLEOTIDE SEQUENCE</scope>
</reference>
<evidence type="ECO:0000313" key="3">
    <source>
        <dbReference type="Proteomes" id="UP000007110"/>
    </source>
</evidence>
<dbReference type="InParanoid" id="A0A7M7RFZ8"/>
<keyword evidence="1" id="KW-0175">Coiled coil</keyword>